<organism evidence="1 2">
    <name type="scientific">Dreissena polymorpha</name>
    <name type="common">Zebra mussel</name>
    <name type="synonym">Mytilus polymorpha</name>
    <dbReference type="NCBI Taxonomy" id="45954"/>
    <lineage>
        <taxon>Eukaryota</taxon>
        <taxon>Metazoa</taxon>
        <taxon>Spiralia</taxon>
        <taxon>Lophotrochozoa</taxon>
        <taxon>Mollusca</taxon>
        <taxon>Bivalvia</taxon>
        <taxon>Autobranchia</taxon>
        <taxon>Heteroconchia</taxon>
        <taxon>Euheterodonta</taxon>
        <taxon>Imparidentia</taxon>
        <taxon>Neoheterodontei</taxon>
        <taxon>Myida</taxon>
        <taxon>Dreissenoidea</taxon>
        <taxon>Dreissenidae</taxon>
        <taxon>Dreissena</taxon>
    </lineage>
</organism>
<dbReference type="Proteomes" id="UP000828390">
    <property type="component" value="Unassembled WGS sequence"/>
</dbReference>
<evidence type="ECO:0000313" key="2">
    <source>
        <dbReference type="Proteomes" id="UP000828390"/>
    </source>
</evidence>
<keyword evidence="2" id="KW-1185">Reference proteome</keyword>
<dbReference type="AlphaFoldDB" id="A0A9D4DLN1"/>
<name>A0A9D4DLN1_DREPO</name>
<protein>
    <submittedName>
        <fullName evidence="1">Uncharacterized protein</fullName>
    </submittedName>
</protein>
<sequence>MEQKYLNAKQQLKLSENREKITKDEQWDLMNSARDVQVRLKSVNKHNRKLFESILSVDALIDNPRAEWTFMYEQVKIQFTRSPERNLRKKKG</sequence>
<gene>
    <name evidence="1" type="ORF">DPMN_186529</name>
</gene>
<accession>A0A9D4DLN1</accession>
<reference evidence="1" key="1">
    <citation type="journal article" date="2019" name="bioRxiv">
        <title>The Genome of the Zebra Mussel, Dreissena polymorpha: A Resource for Invasive Species Research.</title>
        <authorList>
            <person name="McCartney M.A."/>
            <person name="Auch B."/>
            <person name="Kono T."/>
            <person name="Mallez S."/>
            <person name="Zhang Y."/>
            <person name="Obille A."/>
            <person name="Becker A."/>
            <person name="Abrahante J.E."/>
            <person name="Garbe J."/>
            <person name="Badalamenti J.P."/>
            <person name="Herman A."/>
            <person name="Mangelson H."/>
            <person name="Liachko I."/>
            <person name="Sullivan S."/>
            <person name="Sone E.D."/>
            <person name="Koren S."/>
            <person name="Silverstein K.A.T."/>
            <person name="Beckman K.B."/>
            <person name="Gohl D.M."/>
        </authorList>
    </citation>
    <scope>NUCLEOTIDE SEQUENCE</scope>
    <source>
        <strain evidence="1">Duluth1</strain>
        <tissue evidence="1">Whole animal</tissue>
    </source>
</reference>
<comment type="caution">
    <text evidence="1">The sequence shown here is derived from an EMBL/GenBank/DDBJ whole genome shotgun (WGS) entry which is preliminary data.</text>
</comment>
<dbReference type="EMBL" id="JAIWYP010000010">
    <property type="protein sequence ID" value="KAH3751922.1"/>
    <property type="molecule type" value="Genomic_DNA"/>
</dbReference>
<proteinExistence type="predicted"/>
<evidence type="ECO:0000313" key="1">
    <source>
        <dbReference type="EMBL" id="KAH3751922.1"/>
    </source>
</evidence>
<reference evidence="1" key="2">
    <citation type="submission" date="2020-11" db="EMBL/GenBank/DDBJ databases">
        <authorList>
            <person name="McCartney M.A."/>
            <person name="Auch B."/>
            <person name="Kono T."/>
            <person name="Mallez S."/>
            <person name="Becker A."/>
            <person name="Gohl D.M."/>
            <person name="Silverstein K.A.T."/>
            <person name="Koren S."/>
            <person name="Bechman K.B."/>
            <person name="Herman A."/>
            <person name="Abrahante J.E."/>
            <person name="Garbe J."/>
        </authorList>
    </citation>
    <scope>NUCLEOTIDE SEQUENCE</scope>
    <source>
        <strain evidence="1">Duluth1</strain>
        <tissue evidence="1">Whole animal</tissue>
    </source>
</reference>